<dbReference type="AlphaFoldDB" id="A0A1R1X151"/>
<keyword evidence="7 15" id="KW-0808">Transferase</keyword>
<evidence type="ECO:0000256" key="5">
    <source>
        <dbReference type="ARBA" id="ARBA00022490"/>
    </source>
</evidence>
<evidence type="ECO:0000259" key="16">
    <source>
        <dbReference type="Pfam" id="PF00365"/>
    </source>
</evidence>
<dbReference type="GO" id="GO:0005739">
    <property type="term" value="C:mitochondrion"/>
    <property type="evidence" value="ECO:0007669"/>
    <property type="project" value="TreeGrafter"/>
</dbReference>
<keyword evidence="10 15" id="KW-0418">Kinase</keyword>
<name>A0A1R1X151_9FUNG</name>
<dbReference type="GO" id="GO:0005945">
    <property type="term" value="C:6-phosphofructokinase complex"/>
    <property type="evidence" value="ECO:0007669"/>
    <property type="project" value="TreeGrafter"/>
</dbReference>
<keyword evidence="11 15" id="KW-0067">ATP-binding</keyword>
<comment type="subcellular location">
    <subcellularLocation>
        <location evidence="2">Cytoplasm</location>
    </subcellularLocation>
</comment>
<evidence type="ECO:0000256" key="10">
    <source>
        <dbReference type="ARBA" id="ARBA00022777"/>
    </source>
</evidence>
<dbReference type="PRINTS" id="PR00476">
    <property type="entry name" value="PHFRCTKINASE"/>
</dbReference>
<evidence type="ECO:0000256" key="14">
    <source>
        <dbReference type="ARBA" id="ARBA00048070"/>
    </source>
</evidence>
<dbReference type="Gene3D" id="3.40.50.450">
    <property type="match status" value="2"/>
</dbReference>
<dbReference type="OrthoDB" id="537915at2759"/>
<dbReference type="EC" id="2.7.1.11" evidence="4 15"/>
<dbReference type="InterPro" id="IPR035966">
    <property type="entry name" value="PKF_sf"/>
</dbReference>
<dbReference type="GO" id="GO:0030388">
    <property type="term" value="P:fructose 1,6-bisphosphate metabolic process"/>
    <property type="evidence" value="ECO:0007669"/>
    <property type="project" value="TreeGrafter"/>
</dbReference>
<comment type="catalytic activity">
    <reaction evidence="14 15">
        <text>beta-D-fructose 6-phosphate + ATP = beta-D-fructose 1,6-bisphosphate + ADP + H(+)</text>
        <dbReference type="Rhea" id="RHEA:16109"/>
        <dbReference type="ChEBI" id="CHEBI:15378"/>
        <dbReference type="ChEBI" id="CHEBI:30616"/>
        <dbReference type="ChEBI" id="CHEBI:32966"/>
        <dbReference type="ChEBI" id="CHEBI:57634"/>
        <dbReference type="ChEBI" id="CHEBI:456216"/>
        <dbReference type="EC" id="2.7.1.11"/>
    </reaction>
</comment>
<dbReference type="GO" id="GO:0016208">
    <property type="term" value="F:AMP binding"/>
    <property type="evidence" value="ECO:0007669"/>
    <property type="project" value="TreeGrafter"/>
</dbReference>
<comment type="caution">
    <text evidence="17">The sequence shown here is derived from an EMBL/GenBank/DDBJ whole genome shotgun (WGS) entry which is preliminary data.</text>
</comment>
<evidence type="ECO:0000256" key="12">
    <source>
        <dbReference type="ARBA" id="ARBA00022842"/>
    </source>
</evidence>
<evidence type="ECO:0000256" key="11">
    <source>
        <dbReference type="ARBA" id="ARBA00022840"/>
    </source>
</evidence>
<evidence type="ECO:0000256" key="15">
    <source>
        <dbReference type="PIRNR" id="PIRNR000533"/>
    </source>
</evidence>
<dbReference type="EMBL" id="LSSN01005821">
    <property type="protein sequence ID" value="OMJ08349.1"/>
    <property type="molecule type" value="Genomic_DNA"/>
</dbReference>
<dbReference type="FunFam" id="3.40.50.460:FF:000007">
    <property type="entry name" value="ATP-dependent 6-phosphofructokinase"/>
    <property type="match status" value="1"/>
</dbReference>
<proteinExistence type="inferred from homology"/>
<dbReference type="PIRSF" id="PIRSF000533">
    <property type="entry name" value="ATP_PFK_euk"/>
    <property type="match status" value="1"/>
</dbReference>
<dbReference type="Pfam" id="PF00365">
    <property type="entry name" value="PFK"/>
    <property type="match status" value="2"/>
</dbReference>
<dbReference type="PANTHER" id="PTHR13697">
    <property type="entry name" value="PHOSPHOFRUCTOKINASE"/>
    <property type="match status" value="1"/>
</dbReference>
<dbReference type="SUPFAM" id="SSF53784">
    <property type="entry name" value="Phosphofructokinase"/>
    <property type="match status" value="2"/>
</dbReference>
<keyword evidence="5" id="KW-0963">Cytoplasm</keyword>
<comment type="similarity">
    <text evidence="15">Belongs to the phosphofructokinase type A (PFKA) family. ATP-dependent PFK group I subfamily. Eukaryotic two domain clade "E" sub-subfamily.</text>
</comment>
<dbReference type="InterPro" id="IPR000023">
    <property type="entry name" value="Phosphofructokinase_dom"/>
</dbReference>
<evidence type="ECO:0000256" key="6">
    <source>
        <dbReference type="ARBA" id="ARBA00022533"/>
    </source>
</evidence>
<dbReference type="STRING" id="133412.A0A1R1X151"/>
<feature type="domain" description="Phosphofructokinase" evidence="16">
    <location>
        <begin position="205"/>
        <end position="513"/>
    </location>
</feature>
<protein>
    <recommendedName>
        <fullName evidence="4 15">6-phosphofructokinase</fullName>
        <ecNumber evidence="4 15">2.7.1.11</ecNumber>
    </recommendedName>
    <alternativeName>
        <fullName evidence="15">Phosphohexokinase</fullName>
    </alternativeName>
</protein>
<evidence type="ECO:0000256" key="7">
    <source>
        <dbReference type="ARBA" id="ARBA00022679"/>
    </source>
</evidence>
<evidence type="ECO:0000256" key="13">
    <source>
        <dbReference type="ARBA" id="ARBA00023152"/>
    </source>
</evidence>
<dbReference type="UniPathway" id="UPA00109">
    <property type="reaction ID" value="UER00182"/>
</dbReference>
<comment type="pathway">
    <text evidence="3 15">Carbohydrate degradation; glycolysis; D-glyceraldehyde 3-phosphate and glycerone phosphate from D-glucose: step 3/4.</text>
</comment>
<gene>
    <name evidence="17" type="ORF">AYI70_g11602</name>
</gene>
<keyword evidence="18" id="KW-1185">Reference proteome</keyword>
<dbReference type="GO" id="GO:0046872">
    <property type="term" value="F:metal ion binding"/>
    <property type="evidence" value="ECO:0007669"/>
    <property type="project" value="UniProtKB-KW"/>
</dbReference>
<dbReference type="InterPro" id="IPR009161">
    <property type="entry name" value="6-Pfructokinase_euk"/>
</dbReference>
<feature type="domain" description="Phosphofructokinase" evidence="16">
    <location>
        <begin position="595"/>
        <end position="883"/>
    </location>
</feature>
<dbReference type="PANTHER" id="PTHR13697:SF4">
    <property type="entry name" value="ATP-DEPENDENT 6-PHOSPHOFRUCTOKINASE"/>
    <property type="match status" value="1"/>
</dbReference>
<dbReference type="GO" id="GO:0003872">
    <property type="term" value="F:6-phosphofructokinase activity"/>
    <property type="evidence" value="ECO:0007669"/>
    <property type="project" value="UniProtKB-EC"/>
</dbReference>
<evidence type="ECO:0000313" key="18">
    <source>
        <dbReference type="Proteomes" id="UP000187283"/>
    </source>
</evidence>
<evidence type="ECO:0000256" key="3">
    <source>
        <dbReference type="ARBA" id="ARBA00004679"/>
    </source>
</evidence>
<dbReference type="PROSITE" id="PS00433">
    <property type="entry name" value="PHOSPHOFRUCTOKINASE"/>
    <property type="match status" value="2"/>
</dbReference>
<dbReference type="NCBIfam" id="TIGR02478">
    <property type="entry name" value="6PF1K_euk"/>
    <property type="match status" value="1"/>
</dbReference>
<keyword evidence="8" id="KW-0479">Metal-binding</keyword>
<accession>A0A1R1X151</accession>
<dbReference type="GO" id="GO:0006002">
    <property type="term" value="P:fructose 6-phosphate metabolic process"/>
    <property type="evidence" value="ECO:0007669"/>
    <property type="project" value="InterPro"/>
</dbReference>
<keyword evidence="9 15" id="KW-0547">Nucleotide-binding</keyword>
<evidence type="ECO:0000256" key="2">
    <source>
        <dbReference type="ARBA" id="ARBA00004496"/>
    </source>
</evidence>
<evidence type="ECO:0000256" key="9">
    <source>
        <dbReference type="ARBA" id="ARBA00022741"/>
    </source>
</evidence>
<dbReference type="GO" id="GO:0042802">
    <property type="term" value="F:identical protein binding"/>
    <property type="evidence" value="ECO:0007669"/>
    <property type="project" value="TreeGrafter"/>
</dbReference>
<dbReference type="InterPro" id="IPR022953">
    <property type="entry name" value="ATP_PFK"/>
</dbReference>
<dbReference type="Gene3D" id="3.40.50.460">
    <property type="entry name" value="Phosphofructokinase domain"/>
    <property type="match status" value="2"/>
</dbReference>
<dbReference type="FunFam" id="3.40.50.460:FF:000008">
    <property type="entry name" value="ATP-dependent 6-phosphofructokinase"/>
    <property type="match status" value="1"/>
</dbReference>
<dbReference type="InterPro" id="IPR015912">
    <property type="entry name" value="Phosphofructokinase_CS"/>
</dbReference>
<reference evidence="17 18" key="1">
    <citation type="submission" date="2017-01" db="EMBL/GenBank/DDBJ databases">
        <authorList>
            <person name="Mah S.A."/>
            <person name="Swanson W.J."/>
            <person name="Moy G.W."/>
            <person name="Vacquier V.D."/>
        </authorList>
    </citation>
    <scope>NUCLEOTIDE SEQUENCE [LARGE SCALE GENOMIC DNA]</scope>
    <source>
        <strain evidence="17 18">GSMNP</strain>
    </source>
</reference>
<keyword evidence="6" id="KW-0021">Allosteric enzyme</keyword>
<keyword evidence="12" id="KW-0460">Magnesium</keyword>
<dbReference type="GO" id="GO:0005524">
    <property type="term" value="F:ATP binding"/>
    <property type="evidence" value="ECO:0007669"/>
    <property type="project" value="UniProtKB-KW"/>
</dbReference>
<evidence type="ECO:0000313" key="17">
    <source>
        <dbReference type="EMBL" id="OMJ08349.1"/>
    </source>
</evidence>
<comment type="cofactor">
    <cofactor evidence="1">
        <name>Mg(2+)</name>
        <dbReference type="ChEBI" id="CHEBI:18420"/>
    </cofactor>
</comment>
<sequence>MSTANSRRQSQSFIYPKLNLSCRDTTFSNFTIFVPTLEAFQKVLDFYLLFSFEVVKQVTHLQPIVELGTDIEVHKEAWITLFSNASNSSISIRIAQIVSKVPNFFDSNNESDLALSFVFSDLESLQEVLSTNNIQYELHKENSDDKRILVTKDPIGNKILISPKLNTYCFPEKTIEKTLVSKDSVAKKPEIKLNNFTIPLTKKRKIGILTSGGDSQGMNAAVRSIVRNAISRNCIPYLIYDGYNGLINGGDKIVEAEWGHVSGFLTLGGTQIGTARCMEFREYEGRQIAALNIIKTGISSLVVIGGDGSLTGADNLRAEWSSHVSDLLKSNKISSEEASEYTNLMIVGLVGSIDNDLATTDITIGASTSLSRICESLDALQCTASSHHRAFVVEVMGRNCGWLAISAAICTGADYVFIPEDPPKGADWEDRMCTALKNSREAGKTTSLIIVAEGAVDSNLKPIRCEYLKEVLTDKLHFDTRVTILGHVQRGGSPVFYDRYLASVQGAEAVEAILHAREETPSLVIGILENKITAQPLKEAIRLTSLVSKEIKNRNFQRALELRSSAFLKQLQSYKEIATFHVDGRDLVPEDKRLNIAIIHVGAPAGGVNLATRSAVRLCINRGHTPLLVYNGFPGLMRGEVSVADWMQVDTWTVAGGSKLGMNRDQPSLQFGAVARTLQKLNIQGMIIIGGFEAYTALTELYNHRKEYTSFCIPMVLIPATISNNVPGTDISLGSDTAINFIVNSCDNIKLSASSNRKRVFIIEVQGGRSGYLAVMGGLTGGASCVYIPEEKMNLQMLSKDIEFLKTAYRRETGQSQGRIALYNETASKTYSLDSLSKIFTGESENLFMARTAILGHLQQGGTPSPLDRMHASSFAVEAINWVQQKCWESIDSFESTDAEPIRIDGLRRKYYPKVYTRSTDSATVVGTIGSEIKFSSIDELVPQTDFKNRNHKENWWMFARSLIDILSGNNVDKFGKESHYKSSAVHLTEKDLQNYYFDMQKIPALAE</sequence>
<dbReference type="GO" id="GO:0048029">
    <property type="term" value="F:monosaccharide binding"/>
    <property type="evidence" value="ECO:0007669"/>
    <property type="project" value="TreeGrafter"/>
</dbReference>
<evidence type="ECO:0000256" key="8">
    <source>
        <dbReference type="ARBA" id="ARBA00022723"/>
    </source>
</evidence>
<evidence type="ECO:0000256" key="1">
    <source>
        <dbReference type="ARBA" id="ARBA00001946"/>
    </source>
</evidence>
<evidence type="ECO:0000256" key="4">
    <source>
        <dbReference type="ARBA" id="ARBA00012055"/>
    </source>
</evidence>
<keyword evidence="13 15" id="KW-0324">Glycolysis</keyword>
<dbReference type="GO" id="GO:0061621">
    <property type="term" value="P:canonical glycolysis"/>
    <property type="evidence" value="ECO:0007669"/>
    <property type="project" value="TreeGrafter"/>
</dbReference>
<dbReference type="GO" id="GO:0070095">
    <property type="term" value="F:fructose-6-phosphate binding"/>
    <property type="evidence" value="ECO:0007669"/>
    <property type="project" value="TreeGrafter"/>
</dbReference>
<dbReference type="Proteomes" id="UP000187283">
    <property type="component" value="Unassembled WGS sequence"/>
</dbReference>
<organism evidence="17 18">
    <name type="scientific">Smittium culicis</name>
    <dbReference type="NCBI Taxonomy" id="133412"/>
    <lineage>
        <taxon>Eukaryota</taxon>
        <taxon>Fungi</taxon>
        <taxon>Fungi incertae sedis</taxon>
        <taxon>Zoopagomycota</taxon>
        <taxon>Kickxellomycotina</taxon>
        <taxon>Harpellomycetes</taxon>
        <taxon>Harpellales</taxon>
        <taxon>Legeriomycetaceae</taxon>
        <taxon>Smittium</taxon>
    </lineage>
</organism>